<dbReference type="Gene3D" id="1.10.10.1760">
    <property type="entry name" value="60S ribosomal protein L36"/>
    <property type="match status" value="1"/>
</dbReference>
<name>A0AAD9MLZ4_PROWI</name>
<evidence type="ECO:0000256" key="2">
    <source>
        <dbReference type="ARBA" id="ARBA00022980"/>
    </source>
</evidence>
<keyword evidence="3 4" id="KW-0687">Ribonucleoprotein</keyword>
<dbReference type="InterPro" id="IPR038097">
    <property type="entry name" value="Ribosomal_eL36_sf"/>
</dbReference>
<keyword evidence="2 4" id="KW-0689">Ribosomal protein</keyword>
<proteinExistence type="inferred from homology"/>
<accession>A0AAD9MLZ4</accession>
<evidence type="ECO:0000256" key="1">
    <source>
        <dbReference type="ARBA" id="ARBA00006509"/>
    </source>
</evidence>
<dbReference type="FunFam" id="1.10.10.1760:FF:000001">
    <property type="entry name" value="60S ribosomal protein L36"/>
    <property type="match status" value="1"/>
</dbReference>
<dbReference type="Proteomes" id="UP001255856">
    <property type="component" value="Unassembled WGS sequence"/>
</dbReference>
<feature type="compositionally biased region" description="Basic residues" evidence="5">
    <location>
        <begin position="11"/>
        <end position="23"/>
    </location>
</feature>
<reference evidence="6" key="1">
    <citation type="submission" date="2021-01" db="EMBL/GenBank/DDBJ databases">
        <authorList>
            <person name="Eckstrom K.M.E."/>
        </authorList>
    </citation>
    <scope>NUCLEOTIDE SEQUENCE</scope>
    <source>
        <strain evidence="6">UVCC 0001</strain>
    </source>
</reference>
<organism evidence="6 7">
    <name type="scientific">Prototheca wickerhamii</name>
    <dbReference type="NCBI Taxonomy" id="3111"/>
    <lineage>
        <taxon>Eukaryota</taxon>
        <taxon>Viridiplantae</taxon>
        <taxon>Chlorophyta</taxon>
        <taxon>core chlorophytes</taxon>
        <taxon>Trebouxiophyceae</taxon>
        <taxon>Chlorellales</taxon>
        <taxon>Chlorellaceae</taxon>
        <taxon>Prototheca</taxon>
    </lineage>
</organism>
<evidence type="ECO:0000256" key="3">
    <source>
        <dbReference type="ARBA" id="ARBA00023274"/>
    </source>
</evidence>
<evidence type="ECO:0000313" key="6">
    <source>
        <dbReference type="EMBL" id="KAK2080445.1"/>
    </source>
</evidence>
<feature type="region of interest" description="Disordered" evidence="5">
    <location>
        <begin position="1"/>
        <end position="30"/>
    </location>
</feature>
<evidence type="ECO:0000256" key="4">
    <source>
        <dbReference type="RuleBase" id="RU000665"/>
    </source>
</evidence>
<dbReference type="GO" id="GO:1990904">
    <property type="term" value="C:ribonucleoprotein complex"/>
    <property type="evidence" value="ECO:0007669"/>
    <property type="project" value="UniProtKB-KW"/>
</dbReference>
<evidence type="ECO:0000256" key="5">
    <source>
        <dbReference type="SAM" id="MobiDB-lite"/>
    </source>
</evidence>
<sequence>MANLGIAIGKNRGHRVTKRKAVKPSKENKGPARRVKFVRDIIKEVAGQAPYEKRVMELLKVGKEKRALKLCKRKLGTHLRAKRKREDLSNLLRKSKK</sequence>
<dbReference type="InterPro" id="IPR000509">
    <property type="entry name" value="Ribosomal_eL36"/>
</dbReference>
<gene>
    <name evidence="6" type="ORF">QBZ16_000298</name>
</gene>
<comment type="similarity">
    <text evidence="1 4">Belongs to the eukaryotic ribosomal protein eL36 family.</text>
</comment>
<keyword evidence="7" id="KW-1185">Reference proteome</keyword>
<dbReference type="PROSITE" id="PS01190">
    <property type="entry name" value="RIBOSOMAL_L36E"/>
    <property type="match status" value="1"/>
</dbReference>
<comment type="caution">
    <text evidence="6">The sequence shown here is derived from an EMBL/GenBank/DDBJ whole genome shotgun (WGS) entry which is preliminary data.</text>
</comment>
<dbReference type="GO" id="GO:0005840">
    <property type="term" value="C:ribosome"/>
    <property type="evidence" value="ECO:0007669"/>
    <property type="project" value="UniProtKB-KW"/>
</dbReference>
<dbReference type="AlphaFoldDB" id="A0AAD9MLZ4"/>
<dbReference type="GO" id="GO:0003735">
    <property type="term" value="F:structural constituent of ribosome"/>
    <property type="evidence" value="ECO:0007669"/>
    <property type="project" value="InterPro"/>
</dbReference>
<evidence type="ECO:0000313" key="7">
    <source>
        <dbReference type="Proteomes" id="UP001255856"/>
    </source>
</evidence>
<dbReference type="GO" id="GO:0006412">
    <property type="term" value="P:translation"/>
    <property type="evidence" value="ECO:0007669"/>
    <property type="project" value="InterPro"/>
</dbReference>
<protein>
    <recommendedName>
        <fullName evidence="4">60S ribosomal protein L36</fullName>
    </recommendedName>
</protein>
<dbReference type="EMBL" id="JASFZW010000001">
    <property type="protein sequence ID" value="KAK2080445.1"/>
    <property type="molecule type" value="Genomic_DNA"/>
</dbReference>
<dbReference type="PANTHER" id="PTHR10114">
    <property type="entry name" value="60S RIBOSOMAL PROTEIN L36"/>
    <property type="match status" value="1"/>
</dbReference>
<dbReference type="Pfam" id="PF01158">
    <property type="entry name" value="Ribosomal_L36e"/>
    <property type="match status" value="1"/>
</dbReference>